<evidence type="ECO:0000313" key="4">
    <source>
        <dbReference type="WBParaSite" id="ECPE_0001627701-mRNA-1"/>
    </source>
</evidence>
<dbReference type="Proteomes" id="UP000272942">
    <property type="component" value="Unassembled WGS sequence"/>
</dbReference>
<dbReference type="EMBL" id="UZAN01063512">
    <property type="protein sequence ID" value="VDP93506.1"/>
    <property type="molecule type" value="Genomic_DNA"/>
</dbReference>
<dbReference type="OrthoDB" id="10526584at2759"/>
<feature type="region of interest" description="Disordered" evidence="1">
    <location>
        <begin position="107"/>
        <end position="141"/>
    </location>
</feature>
<accession>A0A183BAJ9</accession>
<reference evidence="2 3" key="2">
    <citation type="submission" date="2018-11" db="EMBL/GenBank/DDBJ databases">
        <authorList>
            <consortium name="Pathogen Informatics"/>
        </authorList>
    </citation>
    <scope>NUCLEOTIDE SEQUENCE [LARGE SCALE GENOMIC DNA]</scope>
    <source>
        <strain evidence="2 3">Egypt</strain>
    </source>
</reference>
<protein>
    <submittedName>
        <fullName evidence="4">Pecanex-like protein</fullName>
    </submittedName>
</protein>
<name>A0A183BAJ9_9TREM</name>
<evidence type="ECO:0000313" key="2">
    <source>
        <dbReference type="EMBL" id="VDP93506.1"/>
    </source>
</evidence>
<sequence length="228" mass="24742">MEHYLTREPTLVDHTSYAYNHNSVNVNGHVNVAGPMGHGTITSMLGLASPTRREPNLHSRRRAKMALHSRFTSKPRGRAARQVASVRLSNCNSSALFSLHSYTLDGQDQSSLLHPSPDVPVDDYPSGPPTPPSISGERNPTTTVPIVPTTTDSVATVCAVAARSNGNGIVVRAIGSERRSSLMENLTHSWSELSTGNHRQSLTFPITERQDVAAYRHSVHSFPSSVDV</sequence>
<proteinExistence type="predicted"/>
<reference evidence="4" key="1">
    <citation type="submission" date="2016-06" db="UniProtKB">
        <authorList>
            <consortium name="WormBaseParasite"/>
        </authorList>
    </citation>
    <scope>IDENTIFICATION</scope>
</reference>
<evidence type="ECO:0000313" key="3">
    <source>
        <dbReference type="Proteomes" id="UP000272942"/>
    </source>
</evidence>
<dbReference type="AlphaFoldDB" id="A0A183BAJ9"/>
<evidence type="ECO:0000256" key="1">
    <source>
        <dbReference type="SAM" id="MobiDB-lite"/>
    </source>
</evidence>
<dbReference type="WBParaSite" id="ECPE_0001627701-mRNA-1">
    <property type="protein sequence ID" value="ECPE_0001627701-mRNA-1"/>
    <property type="gene ID" value="ECPE_0001627701"/>
</dbReference>
<gene>
    <name evidence="2" type="ORF">ECPE_LOCUS16234</name>
</gene>
<keyword evidence="3" id="KW-1185">Reference proteome</keyword>
<organism evidence="4">
    <name type="scientific">Echinostoma caproni</name>
    <dbReference type="NCBI Taxonomy" id="27848"/>
    <lineage>
        <taxon>Eukaryota</taxon>
        <taxon>Metazoa</taxon>
        <taxon>Spiralia</taxon>
        <taxon>Lophotrochozoa</taxon>
        <taxon>Platyhelminthes</taxon>
        <taxon>Trematoda</taxon>
        <taxon>Digenea</taxon>
        <taxon>Plagiorchiida</taxon>
        <taxon>Echinostomata</taxon>
        <taxon>Echinostomatoidea</taxon>
        <taxon>Echinostomatidae</taxon>
        <taxon>Echinostoma</taxon>
    </lineage>
</organism>